<feature type="compositionally biased region" description="Basic and acidic residues" evidence="1">
    <location>
        <begin position="34"/>
        <end position="44"/>
    </location>
</feature>
<gene>
    <name evidence="2" type="ORF">HYDPIDRAFT_29611</name>
</gene>
<dbReference type="HOGENOM" id="CLU_083052_1_0_1"/>
<evidence type="ECO:0000256" key="1">
    <source>
        <dbReference type="SAM" id="MobiDB-lite"/>
    </source>
</evidence>
<proteinExistence type="predicted"/>
<dbReference type="EMBL" id="KN839851">
    <property type="protein sequence ID" value="KIJ63359.1"/>
    <property type="molecule type" value="Genomic_DNA"/>
</dbReference>
<name>A0A0C9VCN0_9AGAM</name>
<accession>A0A0C9VCN0</accession>
<dbReference type="Gene3D" id="6.20.250.70">
    <property type="match status" value="1"/>
</dbReference>
<reference evidence="2 3" key="1">
    <citation type="submission" date="2014-04" db="EMBL/GenBank/DDBJ databases">
        <title>Evolutionary Origins and Diversification of the Mycorrhizal Mutualists.</title>
        <authorList>
            <consortium name="DOE Joint Genome Institute"/>
            <consortium name="Mycorrhizal Genomics Consortium"/>
            <person name="Kohler A."/>
            <person name="Kuo A."/>
            <person name="Nagy L.G."/>
            <person name="Floudas D."/>
            <person name="Copeland A."/>
            <person name="Barry K.W."/>
            <person name="Cichocki N."/>
            <person name="Veneault-Fourrey C."/>
            <person name="LaButti K."/>
            <person name="Lindquist E.A."/>
            <person name="Lipzen A."/>
            <person name="Lundell T."/>
            <person name="Morin E."/>
            <person name="Murat C."/>
            <person name="Riley R."/>
            <person name="Ohm R."/>
            <person name="Sun H."/>
            <person name="Tunlid A."/>
            <person name="Henrissat B."/>
            <person name="Grigoriev I.V."/>
            <person name="Hibbett D.S."/>
            <person name="Martin F."/>
        </authorList>
    </citation>
    <scope>NUCLEOTIDE SEQUENCE [LARGE SCALE GENOMIC DNA]</scope>
    <source>
        <strain evidence="2 3">MD-312</strain>
    </source>
</reference>
<dbReference type="Pfam" id="PF08208">
    <property type="entry name" value="RNA_polI_A34"/>
    <property type="match status" value="1"/>
</dbReference>
<evidence type="ECO:0000313" key="3">
    <source>
        <dbReference type="Proteomes" id="UP000053820"/>
    </source>
</evidence>
<dbReference type="AlphaFoldDB" id="A0A0C9VCN0"/>
<dbReference type="Proteomes" id="UP000053820">
    <property type="component" value="Unassembled WGS sequence"/>
</dbReference>
<feature type="region of interest" description="Disordered" evidence="1">
    <location>
        <begin position="175"/>
        <end position="261"/>
    </location>
</feature>
<dbReference type="InterPro" id="IPR013240">
    <property type="entry name" value="DNA-dir_RNA_pol1_su_RPA34"/>
</dbReference>
<organism evidence="2 3">
    <name type="scientific">Hydnomerulius pinastri MD-312</name>
    <dbReference type="NCBI Taxonomy" id="994086"/>
    <lineage>
        <taxon>Eukaryota</taxon>
        <taxon>Fungi</taxon>
        <taxon>Dikarya</taxon>
        <taxon>Basidiomycota</taxon>
        <taxon>Agaricomycotina</taxon>
        <taxon>Agaricomycetes</taxon>
        <taxon>Agaricomycetidae</taxon>
        <taxon>Boletales</taxon>
        <taxon>Boletales incertae sedis</taxon>
        <taxon>Leucogyrophana</taxon>
    </lineage>
</organism>
<dbReference type="GO" id="GO:0006360">
    <property type="term" value="P:transcription by RNA polymerase I"/>
    <property type="evidence" value="ECO:0007669"/>
    <property type="project" value="InterPro"/>
</dbReference>
<dbReference type="OrthoDB" id="76224at2759"/>
<evidence type="ECO:0000313" key="2">
    <source>
        <dbReference type="EMBL" id="KIJ63359.1"/>
    </source>
</evidence>
<keyword evidence="3" id="KW-1185">Reference proteome</keyword>
<feature type="region of interest" description="Disordered" evidence="1">
    <location>
        <begin position="1"/>
        <end position="45"/>
    </location>
</feature>
<protein>
    <submittedName>
        <fullName evidence="2">Uncharacterized protein</fullName>
    </submittedName>
</protein>
<sequence>MSSDLEAPISRPSTSKKDKSSKKPRKSTAFIITDHGKNEGDDPHWAYQPPAGAVLLDHAVEPEEFDWDMVKDDDDTEIWLIRVPDSIKEKHLEGLEVDPPSSSRTARVGGLTRKNSTYDVWSIADDDTDVIGGEELRGVSCLLPRKKKKGKLCTAPKAIARHIIIAAQPPIPAVPEHQPIVHQNPPRPSYPKDVLKHHFTPYGARSGENATSLNVSMDVDHADSPAAKTAQADGKAKEPKGKKRKVEGETPKKSKKHKSGD</sequence>